<feature type="non-terminal residue" evidence="6">
    <location>
        <position position="224"/>
    </location>
</feature>
<reference evidence="6" key="1">
    <citation type="journal article" date="2014" name="Front. Microbiol.">
        <title>High frequency of phylogenetically diverse reductive dehalogenase-homologous genes in deep subseafloor sedimentary metagenomes.</title>
        <authorList>
            <person name="Kawai M."/>
            <person name="Futagami T."/>
            <person name="Toyoda A."/>
            <person name="Takaki Y."/>
            <person name="Nishi S."/>
            <person name="Hori S."/>
            <person name="Arai W."/>
            <person name="Tsubouchi T."/>
            <person name="Morono Y."/>
            <person name="Uchiyama I."/>
            <person name="Ito T."/>
            <person name="Fujiyama A."/>
            <person name="Inagaki F."/>
            <person name="Takami H."/>
        </authorList>
    </citation>
    <scope>NUCLEOTIDE SEQUENCE</scope>
    <source>
        <strain evidence="6">Expedition CK06-06</strain>
    </source>
</reference>
<name>X0Y1V3_9ZZZZ</name>
<dbReference type="Gene3D" id="3.40.190.10">
    <property type="entry name" value="Periplasmic binding protein-like II"/>
    <property type="match status" value="1"/>
</dbReference>
<dbReference type="PANTHER" id="PTHR30290">
    <property type="entry name" value="PERIPLASMIC BINDING COMPONENT OF ABC TRANSPORTER"/>
    <property type="match status" value="1"/>
</dbReference>
<evidence type="ECO:0000256" key="4">
    <source>
        <dbReference type="ARBA" id="ARBA00022729"/>
    </source>
</evidence>
<evidence type="ECO:0000313" key="6">
    <source>
        <dbReference type="EMBL" id="GAG42728.1"/>
    </source>
</evidence>
<feature type="non-terminal residue" evidence="6">
    <location>
        <position position="1"/>
    </location>
</feature>
<protein>
    <recommendedName>
        <fullName evidence="5">Solute-binding protein family 5 domain-containing protein</fullName>
    </recommendedName>
</protein>
<comment type="subcellular location">
    <subcellularLocation>
        <location evidence="1">Cell envelope</location>
    </subcellularLocation>
</comment>
<evidence type="ECO:0000256" key="1">
    <source>
        <dbReference type="ARBA" id="ARBA00004196"/>
    </source>
</evidence>
<keyword evidence="3" id="KW-0813">Transport</keyword>
<feature type="domain" description="Solute-binding protein family 5" evidence="5">
    <location>
        <begin position="7"/>
        <end position="224"/>
    </location>
</feature>
<evidence type="ECO:0000256" key="3">
    <source>
        <dbReference type="ARBA" id="ARBA00022448"/>
    </source>
</evidence>
<comment type="caution">
    <text evidence="6">The sequence shown here is derived from an EMBL/GenBank/DDBJ whole genome shotgun (WGS) entry which is preliminary data.</text>
</comment>
<sequence>LTLSRSYPVPQHVVEAHGETWTDVLNIVTNGPFRLEAWQRGEFAILTRNPVYHGRTTGNVQRVKVSLLADPAARLGLYEADGLDFFHLCDLPAADLDRARHRHAGEYLSVPTVTTHYVGFDVSRPPFDDPRVRRAFVLATDRETLADGVLRGTVSPATGGFVPPGMLGHSPGIALPCDPDRARLLLAEAGYPGGRGFPDVGFPTDHRRVPHGEYLQAQWRENLG</sequence>
<gene>
    <name evidence="6" type="ORF">S01H1_79695</name>
</gene>
<evidence type="ECO:0000256" key="2">
    <source>
        <dbReference type="ARBA" id="ARBA00005695"/>
    </source>
</evidence>
<dbReference type="Pfam" id="PF00496">
    <property type="entry name" value="SBP_bac_5"/>
    <property type="match status" value="1"/>
</dbReference>
<dbReference type="PANTHER" id="PTHR30290:SF10">
    <property type="entry name" value="PERIPLASMIC OLIGOPEPTIDE-BINDING PROTEIN-RELATED"/>
    <property type="match status" value="1"/>
</dbReference>
<dbReference type="EMBL" id="BARS01053752">
    <property type="protein sequence ID" value="GAG42728.1"/>
    <property type="molecule type" value="Genomic_DNA"/>
</dbReference>
<evidence type="ECO:0000259" key="5">
    <source>
        <dbReference type="Pfam" id="PF00496"/>
    </source>
</evidence>
<dbReference type="AlphaFoldDB" id="X0Y1V3"/>
<comment type="similarity">
    <text evidence="2">Belongs to the bacterial solute-binding protein 5 family.</text>
</comment>
<dbReference type="Gene3D" id="3.10.105.10">
    <property type="entry name" value="Dipeptide-binding Protein, Domain 3"/>
    <property type="match status" value="1"/>
</dbReference>
<dbReference type="GO" id="GO:0030313">
    <property type="term" value="C:cell envelope"/>
    <property type="evidence" value="ECO:0007669"/>
    <property type="project" value="UniProtKB-SubCell"/>
</dbReference>
<dbReference type="InterPro" id="IPR000914">
    <property type="entry name" value="SBP_5_dom"/>
</dbReference>
<keyword evidence="4" id="KW-0732">Signal</keyword>
<organism evidence="6">
    <name type="scientific">marine sediment metagenome</name>
    <dbReference type="NCBI Taxonomy" id="412755"/>
    <lineage>
        <taxon>unclassified sequences</taxon>
        <taxon>metagenomes</taxon>
        <taxon>ecological metagenomes</taxon>
    </lineage>
</organism>
<dbReference type="GO" id="GO:0015833">
    <property type="term" value="P:peptide transport"/>
    <property type="evidence" value="ECO:0007669"/>
    <property type="project" value="TreeGrafter"/>
</dbReference>
<dbReference type="GO" id="GO:1904680">
    <property type="term" value="F:peptide transmembrane transporter activity"/>
    <property type="evidence" value="ECO:0007669"/>
    <property type="project" value="TreeGrafter"/>
</dbReference>
<proteinExistence type="inferred from homology"/>
<dbReference type="SUPFAM" id="SSF53850">
    <property type="entry name" value="Periplasmic binding protein-like II"/>
    <property type="match status" value="1"/>
</dbReference>
<dbReference type="InterPro" id="IPR039424">
    <property type="entry name" value="SBP_5"/>
</dbReference>
<accession>X0Y1V3</accession>